<dbReference type="Gene3D" id="3.20.20.140">
    <property type="entry name" value="Metal-dependent hydrolases"/>
    <property type="match status" value="1"/>
</dbReference>
<protein>
    <submittedName>
        <fullName evidence="6">Guanine deaminase</fullName>
    </submittedName>
</protein>
<evidence type="ECO:0000313" key="6">
    <source>
        <dbReference type="EMBL" id="OAN42369.1"/>
    </source>
</evidence>
<dbReference type="PANTHER" id="PTHR11271:SF6">
    <property type="entry name" value="GUANINE DEAMINASE"/>
    <property type="match status" value="1"/>
</dbReference>
<comment type="cofactor">
    <cofactor evidence="1">
        <name>Zn(2+)</name>
        <dbReference type="ChEBI" id="CHEBI:29105"/>
    </cofactor>
</comment>
<dbReference type="OrthoDB" id="3189065at2"/>
<dbReference type="UniPathway" id="UPA00603">
    <property type="reaction ID" value="UER00660"/>
</dbReference>
<proteinExistence type="predicted"/>
<comment type="caution">
    <text evidence="6">The sequence shown here is derived from an EMBL/GenBank/DDBJ whole genome shotgun (WGS) entry which is preliminary data.</text>
</comment>
<dbReference type="InterPro" id="IPR032466">
    <property type="entry name" value="Metal_Hydrolase"/>
</dbReference>
<dbReference type="AlphaFoldDB" id="A0A178M2U1"/>
<feature type="domain" description="Amidohydrolase-related" evidence="5">
    <location>
        <begin position="65"/>
        <end position="446"/>
    </location>
</feature>
<dbReference type="Proteomes" id="UP000078396">
    <property type="component" value="Unassembled WGS sequence"/>
</dbReference>
<dbReference type="SUPFAM" id="SSF51338">
    <property type="entry name" value="Composite domain of metallo-dependent hydrolases"/>
    <property type="match status" value="1"/>
</dbReference>
<dbReference type="EMBL" id="LWCS01000001">
    <property type="protein sequence ID" value="OAN42369.1"/>
    <property type="molecule type" value="Genomic_DNA"/>
</dbReference>
<evidence type="ECO:0000259" key="5">
    <source>
        <dbReference type="Pfam" id="PF01979"/>
    </source>
</evidence>
<dbReference type="GO" id="GO:0008892">
    <property type="term" value="F:guanine deaminase activity"/>
    <property type="evidence" value="ECO:0007669"/>
    <property type="project" value="TreeGrafter"/>
</dbReference>
<dbReference type="SUPFAM" id="SSF51556">
    <property type="entry name" value="Metallo-dependent hydrolases"/>
    <property type="match status" value="1"/>
</dbReference>
<dbReference type="Pfam" id="PF01979">
    <property type="entry name" value="Amidohydro_1"/>
    <property type="match status" value="1"/>
</dbReference>
<dbReference type="GO" id="GO:0005829">
    <property type="term" value="C:cytosol"/>
    <property type="evidence" value="ECO:0007669"/>
    <property type="project" value="TreeGrafter"/>
</dbReference>
<dbReference type="RefSeq" id="WP_064279703.1">
    <property type="nucleotide sequence ID" value="NZ_LWCS01000001.1"/>
</dbReference>
<accession>A0A178M2U1</accession>
<evidence type="ECO:0000256" key="2">
    <source>
        <dbReference type="ARBA" id="ARBA00022723"/>
    </source>
</evidence>
<keyword evidence="2" id="KW-0479">Metal-binding</keyword>
<keyword evidence="4" id="KW-0862">Zinc</keyword>
<evidence type="ECO:0000256" key="3">
    <source>
        <dbReference type="ARBA" id="ARBA00022801"/>
    </source>
</evidence>
<sequence>MRAYRGHLVHITGAPSLEQAGDHLVSAPDGVLVVDDDGVIAYSGEYVGMPWHIAPEEVVDHRPGFLLPGFVDTHIHYPQTFCTDSFGGGQLLDWLQRCIFPAEATLADAAVAQRTARAFCRRRIEVGTTTALVFGSAFPDAQDALFTESLAAGLRTISGRGIQTVGPQAAAPLLTSERAAIELSVQEINRWHGADAADPAEALVQVAVMPRFALSVTDHTLIALGELYDSVRGQGVYFHSHLSENFHEIAAVRAAFGVRDYLDTYDGRLGDSAAPTLLGPRSVLAHGVHCTGRELARMADTGTSIAHCPTSQQFLGSGTMPWRRTTASGVTVALGSDVGAGDEWLMARVLNDCFKVHISAPDGAGLSIPPAQLLFTATLAGARALDLADRVGNLDEGKEADFIVIDPQRQSLLPEQLDRAEDAGAMLFTLLLGLREPSIVEVFVRGRRLTAAEAA</sequence>
<evidence type="ECO:0000313" key="7">
    <source>
        <dbReference type="Proteomes" id="UP000078396"/>
    </source>
</evidence>
<keyword evidence="3" id="KW-0378">Hydrolase</keyword>
<dbReference type="Gene3D" id="2.30.40.10">
    <property type="entry name" value="Urease, subunit C, domain 1"/>
    <property type="match status" value="1"/>
</dbReference>
<gene>
    <name evidence="6" type="ORF">A4X20_01315</name>
</gene>
<name>A0A178M2U1_MYCIR</name>
<dbReference type="PANTHER" id="PTHR11271">
    <property type="entry name" value="GUANINE DEAMINASE"/>
    <property type="match status" value="1"/>
</dbReference>
<dbReference type="InterPro" id="IPR011059">
    <property type="entry name" value="Metal-dep_hydrolase_composite"/>
</dbReference>
<dbReference type="InterPro" id="IPR006680">
    <property type="entry name" value="Amidohydro-rel"/>
</dbReference>
<organism evidence="6 7">
    <name type="scientific">Mycolicibacterium iranicum</name>
    <name type="common">Mycobacterium iranicum</name>
    <dbReference type="NCBI Taxonomy" id="912594"/>
    <lineage>
        <taxon>Bacteria</taxon>
        <taxon>Bacillati</taxon>
        <taxon>Actinomycetota</taxon>
        <taxon>Actinomycetes</taxon>
        <taxon>Mycobacteriales</taxon>
        <taxon>Mycobacteriaceae</taxon>
        <taxon>Mycolicibacterium</taxon>
    </lineage>
</organism>
<evidence type="ECO:0000256" key="1">
    <source>
        <dbReference type="ARBA" id="ARBA00001947"/>
    </source>
</evidence>
<dbReference type="InterPro" id="IPR051607">
    <property type="entry name" value="Metallo-dep_hydrolases"/>
</dbReference>
<reference evidence="6 7" key="1">
    <citation type="submission" date="2016-04" db="EMBL/GenBank/DDBJ databases">
        <title>Draft Genome Sequences of Staphylococcus capitis Strain H36, S. capitis Strain H65, S. cohnii Strain H62, S. hominis Strain H69, Mycobacterium iranicum Strain H39, Plantibacter sp. Strain H53, Pseudomonas oryzihabitans Strain H72, and Microbacterium sp. Strain H83, isolated from residential settings.</title>
        <authorList>
            <person name="Lymperopoulou D."/>
            <person name="Adams R.I."/>
            <person name="Lindow S."/>
            <person name="Coil D.A."/>
            <person name="Jospin G."/>
            <person name="Eisen J.A."/>
        </authorList>
    </citation>
    <scope>NUCLEOTIDE SEQUENCE [LARGE SCALE GENOMIC DNA]</scope>
    <source>
        <strain evidence="6 7">H39</strain>
    </source>
</reference>
<dbReference type="GO" id="GO:0008270">
    <property type="term" value="F:zinc ion binding"/>
    <property type="evidence" value="ECO:0007669"/>
    <property type="project" value="TreeGrafter"/>
</dbReference>
<dbReference type="GO" id="GO:0006147">
    <property type="term" value="P:guanine catabolic process"/>
    <property type="evidence" value="ECO:0007669"/>
    <property type="project" value="UniProtKB-UniPathway"/>
</dbReference>
<dbReference type="NCBIfam" id="NF006679">
    <property type="entry name" value="PRK09228.1"/>
    <property type="match status" value="1"/>
</dbReference>
<evidence type="ECO:0000256" key="4">
    <source>
        <dbReference type="ARBA" id="ARBA00022833"/>
    </source>
</evidence>